<dbReference type="RefSeq" id="WP_123046339.1">
    <property type="nucleotide sequence ID" value="NZ_RDSR01000019.1"/>
</dbReference>
<organism evidence="4 5">
    <name type="scientific">Cryobacterium tepidiphilum</name>
    <dbReference type="NCBI Taxonomy" id="2486026"/>
    <lineage>
        <taxon>Bacteria</taxon>
        <taxon>Bacillati</taxon>
        <taxon>Actinomycetota</taxon>
        <taxon>Actinomycetes</taxon>
        <taxon>Micrococcales</taxon>
        <taxon>Microbacteriaceae</taxon>
        <taxon>Cryobacterium</taxon>
    </lineage>
</organism>
<dbReference type="OrthoDB" id="9803233at2"/>
<keyword evidence="1 4" id="KW-0808">Transferase</keyword>
<dbReference type="PANTHER" id="PTHR43877">
    <property type="entry name" value="AMINOALKYLPHOSPHONATE N-ACETYLTRANSFERASE-RELATED-RELATED"/>
    <property type="match status" value="1"/>
</dbReference>
<sequence length="153" mass="16869">MTIQIARADFNDARLAAFLQDHLDELAPTAPAESQHALNLAELRAATVRLWVAREGDDVIGTGALATLEPRHEELKSMRTDPVRRGIGVATRLLDHLLDDARARDIQRISLETGSMEFFAPARALYAKAGFVPCLPFGSYGLDHNSAYMTLRL</sequence>
<dbReference type="EMBL" id="RDSR01000019">
    <property type="protein sequence ID" value="RNE59137.1"/>
    <property type="molecule type" value="Genomic_DNA"/>
</dbReference>
<dbReference type="InterPro" id="IPR050832">
    <property type="entry name" value="Bact_Acetyltransf"/>
</dbReference>
<dbReference type="Proteomes" id="UP000279859">
    <property type="component" value="Unassembled WGS sequence"/>
</dbReference>
<dbReference type="PROSITE" id="PS51186">
    <property type="entry name" value="GNAT"/>
    <property type="match status" value="1"/>
</dbReference>
<protein>
    <submittedName>
        <fullName evidence="4">N-acetyltransferase</fullName>
    </submittedName>
</protein>
<keyword evidence="5" id="KW-1185">Reference proteome</keyword>
<evidence type="ECO:0000259" key="3">
    <source>
        <dbReference type="PROSITE" id="PS51186"/>
    </source>
</evidence>
<proteinExistence type="predicted"/>
<dbReference type="PANTHER" id="PTHR43877:SF5">
    <property type="entry name" value="BLL8307 PROTEIN"/>
    <property type="match status" value="1"/>
</dbReference>
<name>A0A3M8L0R7_9MICO</name>
<feature type="domain" description="N-acetyltransferase" evidence="3">
    <location>
        <begin position="1"/>
        <end position="153"/>
    </location>
</feature>
<keyword evidence="2" id="KW-0012">Acyltransferase</keyword>
<evidence type="ECO:0000256" key="2">
    <source>
        <dbReference type="ARBA" id="ARBA00023315"/>
    </source>
</evidence>
<dbReference type="CDD" id="cd04301">
    <property type="entry name" value="NAT_SF"/>
    <property type="match status" value="1"/>
</dbReference>
<evidence type="ECO:0000256" key="1">
    <source>
        <dbReference type="ARBA" id="ARBA00022679"/>
    </source>
</evidence>
<dbReference type="InterPro" id="IPR000182">
    <property type="entry name" value="GNAT_dom"/>
</dbReference>
<gene>
    <name evidence="4" type="ORF">EEJ31_10935</name>
</gene>
<dbReference type="InterPro" id="IPR016181">
    <property type="entry name" value="Acyl_CoA_acyltransferase"/>
</dbReference>
<dbReference type="SUPFAM" id="SSF55729">
    <property type="entry name" value="Acyl-CoA N-acyltransferases (Nat)"/>
    <property type="match status" value="1"/>
</dbReference>
<dbReference type="AlphaFoldDB" id="A0A3M8L0R7"/>
<evidence type="ECO:0000313" key="5">
    <source>
        <dbReference type="Proteomes" id="UP000279859"/>
    </source>
</evidence>
<dbReference type="Pfam" id="PF00583">
    <property type="entry name" value="Acetyltransf_1"/>
    <property type="match status" value="1"/>
</dbReference>
<reference evidence="4 5" key="1">
    <citation type="submission" date="2018-11" db="EMBL/GenBank/DDBJ databases">
        <title>Cryobacterium sp. nov., isolated from rhizosphere soil of lettuce.</title>
        <authorList>
            <person name="Wang Y."/>
        </authorList>
    </citation>
    <scope>NUCLEOTIDE SEQUENCE [LARGE SCALE GENOMIC DNA]</scope>
    <source>
        <strain evidence="4 5">NEAU-85</strain>
    </source>
</reference>
<evidence type="ECO:0000313" key="4">
    <source>
        <dbReference type="EMBL" id="RNE59137.1"/>
    </source>
</evidence>
<accession>A0A3M8L0R7</accession>
<dbReference type="Gene3D" id="3.40.630.30">
    <property type="match status" value="1"/>
</dbReference>
<comment type="caution">
    <text evidence="4">The sequence shown here is derived from an EMBL/GenBank/DDBJ whole genome shotgun (WGS) entry which is preliminary data.</text>
</comment>
<dbReference type="GO" id="GO:0016747">
    <property type="term" value="F:acyltransferase activity, transferring groups other than amino-acyl groups"/>
    <property type="evidence" value="ECO:0007669"/>
    <property type="project" value="InterPro"/>
</dbReference>